<protein>
    <recommendedName>
        <fullName evidence="3">Transmembrane protein</fullName>
    </recommendedName>
</protein>
<keyword evidence="1" id="KW-0472">Membrane</keyword>
<sequence>MCAGESFTTTRPFSSIISSITGPFFTNLWISSFLDTVVFIIASVDLRIYTMPWR</sequence>
<reference evidence="2" key="1">
    <citation type="journal article" date="2018" name="Nat. Plants">
        <title>Whole-genome landscape of Medicago truncatula symbiotic genes.</title>
        <authorList>
            <person name="Pecrix Y."/>
            <person name="Gamas P."/>
            <person name="Carrere S."/>
        </authorList>
    </citation>
    <scope>NUCLEOTIDE SEQUENCE</scope>
    <source>
        <tissue evidence="2">Leaves</tissue>
    </source>
</reference>
<proteinExistence type="predicted"/>
<evidence type="ECO:0000256" key="1">
    <source>
        <dbReference type="SAM" id="Phobius"/>
    </source>
</evidence>
<accession>A0A396I0R5</accession>
<feature type="transmembrane region" description="Helical" evidence="1">
    <location>
        <begin position="28"/>
        <end position="49"/>
    </location>
</feature>
<keyword evidence="1" id="KW-1133">Transmembrane helix</keyword>
<dbReference type="EMBL" id="PSQE01000004">
    <property type="protein sequence ID" value="RHN59206.1"/>
    <property type="molecule type" value="Genomic_DNA"/>
</dbReference>
<dbReference type="Gramene" id="rna21204">
    <property type="protein sequence ID" value="RHN59206.1"/>
    <property type="gene ID" value="gene21204"/>
</dbReference>
<gene>
    <name evidence="2" type="ORF">MtrunA17_Chr4g0010761</name>
</gene>
<name>A0A396I0R5_MEDTR</name>
<evidence type="ECO:0008006" key="3">
    <source>
        <dbReference type="Google" id="ProtNLM"/>
    </source>
</evidence>
<evidence type="ECO:0000313" key="2">
    <source>
        <dbReference type="EMBL" id="RHN59206.1"/>
    </source>
</evidence>
<dbReference type="AlphaFoldDB" id="A0A396I0R5"/>
<organism evidence="2">
    <name type="scientific">Medicago truncatula</name>
    <name type="common">Barrel medic</name>
    <name type="synonym">Medicago tribuloides</name>
    <dbReference type="NCBI Taxonomy" id="3880"/>
    <lineage>
        <taxon>Eukaryota</taxon>
        <taxon>Viridiplantae</taxon>
        <taxon>Streptophyta</taxon>
        <taxon>Embryophyta</taxon>
        <taxon>Tracheophyta</taxon>
        <taxon>Spermatophyta</taxon>
        <taxon>Magnoliopsida</taxon>
        <taxon>eudicotyledons</taxon>
        <taxon>Gunneridae</taxon>
        <taxon>Pentapetalae</taxon>
        <taxon>rosids</taxon>
        <taxon>fabids</taxon>
        <taxon>Fabales</taxon>
        <taxon>Fabaceae</taxon>
        <taxon>Papilionoideae</taxon>
        <taxon>50 kb inversion clade</taxon>
        <taxon>NPAAA clade</taxon>
        <taxon>Hologalegina</taxon>
        <taxon>IRL clade</taxon>
        <taxon>Trifolieae</taxon>
        <taxon>Medicago</taxon>
    </lineage>
</organism>
<keyword evidence="1" id="KW-0812">Transmembrane</keyword>
<dbReference type="Proteomes" id="UP000265566">
    <property type="component" value="Chromosome 4"/>
</dbReference>
<comment type="caution">
    <text evidence="2">The sequence shown here is derived from an EMBL/GenBank/DDBJ whole genome shotgun (WGS) entry which is preliminary data.</text>
</comment>